<evidence type="ECO:0000313" key="2">
    <source>
        <dbReference type="EMBL" id="KAI9199146.1"/>
    </source>
</evidence>
<name>A0AAD5P500_ACENE</name>
<dbReference type="Proteomes" id="UP001064489">
    <property type="component" value="Chromosome 13"/>
</dbReference>
<sequence length="156" mass="17944">MESDLICGKAVRALKTVKLPSCHDKDENVKQGNGCPDNLDLIEDSDSQVPAFGCYCHWVRYWARQFDFRPIDDYEAFEVTDIVENGRHCLHFLSMLSRKHDSVVKERDSLIAQVARLTEENQKLLANNSKLLTRIFDLTIKETTFAEETIKHEGVE</sequence>
<comment type="caution">
    <text evidence="2">The sequence shown here is derived from an EMBL/GenBank/DDBJ whole genome shotgun (WGS) entry which is preliminary data.</text>
</comment>
<evidence type="ECO:0000256" key="1">
    <source>
        <dbReference type="SAM" id="Coils"/>
    </source>
</evidence>
<reference evidence="2 3" key="1">
    <citation type="journal article" date="2022" name="Plant J.">
        <title>Strategies of tolerance reflected in two North American maple genomes.</title>
        <authorList>
            <person name="McEvoy S.L."/>
            <person name="Sezen U.U."/>
            <person name="Trouern-Trend A."/>
            <person name="McMahon S.M."/>
            <person name="Schaberg P.G."/>
            <person name="Yang J."/>
            <person name="Wegrzyn J.L."/>
            <person name="Swenson N.G."/>
        </authorList>
    </citation>
    <scope>NUCLEOTIDE SEQUENCE [LARGE SCALE GENOMIC DNA]</scope>
    <source>
        <strain evidence="2">91603</strain>
    </source>
</reference>
<dbReference type="AlphaFoldDB" id="A0AAD5P500"/>
<keyword evidence="3" id="KW-1185">Reference proteome</keyword>
<evidence type="ECO:0000313" key="3">
    <source>
        <dbReference type="Proteomes" id="UP001064489"/>
    </source>
</evidence>
<proteinExistence type="predicted"/>
<organism evidence="2 3">
    <name type="scientific">Acer negundo</name>
    <name type="common">Box elder</name>
    <dbReference type="NCBI Taxonomy" id="4023"/>
    <lineage>
        <taxon>Eukaryota</taxon>
        <taxon>Viridiplantae</taxon>
        <taxon>Streptophyta</taxon>
        <taxon>Embryophyta</taxon>
        <taxon>Tracheophyta</taxon>
        <taxon>Spermatophyta</taxon>
        <taxon>Magnoliopsida</taxon>
        <taxon>eudicotyledons</taxon>
        <taxon>Gunneridae</taxon>
        <taxon>Pentapetalae</taxon>
        <taxon>rosids</taxon>
        <taxon>malvids</taxon>
        <taxon>Sapindales</taxon>
        <taxon>Sapindaceae</taxon>
        <taxon>Hippocastanoideae</taxon>
        <taxon>Acereae</taxon>
        <taxon>Acer</taxon>
    </lineage>
</organism>
<accession>A0AAD5P500</accession>
<feature type="coiled-coil region" evidence="1">
    <location>
        <begin position="107"/>
        <end position="134"/>
    </location>
</feature>
<keyword evidence="1" id="KW-0175">Coiled coil</keyword>
<gene>
    <name evidence="2" type="ORF">LWI28_028256</name>
</gene>
<protein>
    <submittedName>
        <fullName evidence="2">Uncharacterized protein</fullName>
    </submittedName>
</protein>
<dbReference type="EMBL" id="JAJSOW010000002">
    <property type="protein sequence ID" value="KAI9199146.1"/>
    <property type="molecule type" value="Genomic_DNA"/>
</dbReference>